<evidence type="ECO:0000313" key="2">
    <source>
        <dbReference type="Proteomes" id="UP000092713"/>
    </source>
</evidence>
<proteinExistence type="predicted"/>
<comment type="caution">
    <text evidence="1">The sequence shown here is derived from an EMBL/GenBank/DDBJ whole genome shotgun (WGS) entry which is preliminary data.</text>
</comment>
<gene>
    <name evidence="1" type="ORF">ASR47_10253</name>
</gene>
<organism evidence="1 2">
    <name type="scientific">Janthinobacterium psychrotolerans</name>
    <dbReference type="NCBI Taxonomy" id="1747903"/>
    <lineage>
        <taxon>Bacteria</taxon>
        <taxon>Pseudomonadati</taxon>
        <taxon>Pseudomonadota</taxon>
        <taxon>Betaproteobacteria</taxon>
        <taxon>Burkholderiales</taxon>
        <taxon>Oxalobacteraceae</taxon>
        <taxon>Janthinobacterium</taxon>
    </lineage>
</organism>
<name>A0A1A7C5E1_9BURK</name>
<dbReference type="EMBL" id="LOCQ01000038">
    <property type="protein sequence ID" value="OBV41146.1"/>
    <property type="molecule type" value="Genomic_DNA"/>
</dbReference>
<evidence type="ECO:0000313" key="1">
    <source>
        <dbReference type="EMBL" id="OBV41146.1"/>
    </source>
</evidence>
<sequence>MPKKYALPIFLVGIVEPMAYQRWLVHKAQAHVKRDRKRGNATAIGEAYRIAIHAAVGESGGCDAYSGESLDWTLLGTYNNADSAEGGRTYKHDFALLPTVDHVSDGLGPADFKICGWRVNDAKHDLDVPAFLAVCRTVLEHHGFTVAAPTVKPPGGEA</sequence>
<keyword evidence="2" id="KW-1185">Reference proteome</keyword>
<dbReference type="AlphaFoldDB" id="A0A1A7C5E1"/>
<accession>A0A1A7C5E1</accession>
<protein>
    <submittedName>
        <fullName evidence="1">Uncharacterized protein</fullName>
    </submittedName>
</protein>
<reference evidence="1 2" key="1">
    <citation type="submission" date="2016-04" db="EMBL/GenBank/DDBJ databases">
        <title>Draft genome sequence of Janthinobacterium psychrotolerans sp. nov., isolated from freshwater sediments in Denmark.</title>
        <authorList>
            <person name="Gong X."/>
            <person name="Skrivergaard S."/>
            <person name="Korsgaard B.S."/>
            <person name="Schreiber L."/>
            <person name="Marshall I.P."/>
            <person name="Finster K."/>
            <person name="Schramm A."/>
        </authorList>
    </citation>
    <scope>NUCLEOTIDE SEQUENCE [LARGE SCALE GENOMIC DNA]</scope>
    <source>
        <strain evidence="1 2">S3-2</strain>
    </source>
</reference>
<dbReference type="Proteomes" id="UP000092713">
    <property type="component" value="Unassembled WGS sequence"/>
</dbReference>